<feature type="transmembrane region" description="Helical" evidence="1">
    <location>
        <begin position="167"/>
        <end position="192"/>
    </location>
</feature>
<accession>A0A917XC18</accession>
<gene>
    <name evidence="2" type="ORF">GCM10011578_031430</name>
</gene>
<reference evidence="2" key="2">
    <citation type="submission" date="2020-09" db="EMBL/GenBank/DDBJ databases">
        <authorList>
            <person name="Sun Q."/>
            <person name="Zhou Y."/>
        </authorList>
    </citation>
    <scope>NUCLEOTIDE SEQUENCE</scope>
    <source>
        <strain evidence="2">CGMCC 4.7110</strain>
    </source>
</reference>
<evidence type="ECO:0000256" key="1">
    <source>
        <dbReference type="SAM" id="Phobius"/>
    </source>
</evidence>
<evidence type="ECO:0000313" key="2">
    <source>
        <dbReference type="EMBL" id="GGN06991.1"/>
    </source>
</evidence>
<dbReference type="AlphaFoldDB" id="A0A917XC18"/>
<feature type="transmembrane region" description="Helical" evidence="1">
    <location>
        <begin position="136"/>
        <end position="155"/>
    </location>
</feature>
<proteinExistence type="predicted"/>
<evidence type="ECO:0000313" key="3">
    <source>
        <dbReference type="Proteomes" id="UP000653411"/>
    </source>
</evidence>
<feature type="transmembrane region" description="Helical" evidence="1">
    <location>
        <begin position="49"/>
        <end position="66"/>
    </location>
</feature>
<keyword evidence="3" id="KW-1185">Reference proteome</keyword>
<feature type="transmembrane region" description="Helical" evidence="1">
    <location>
        <begin position="204"/>
        <end position="222"/>
    </location>
</feature>
<name>A0A917XC18_9ACTN</name>
<feature type="transmembrane region" description="Helical" evidence="1">
    <location>
        <begin position="18"/>
        <end position="37"/>
    </location>
</feature>
<feature type="transmembrane region" description="Helical" evidence="1">
    <location>
        <begin position="107"/>
        <end position="130"/>
    </location>
</feature>
<reference evidence="2" key="1">
    <citation type="journal article" date="2014" name="Int. J. Syst. Evol. Microbiol.">
        <title>Complete genome sequence of Corynebacterium casei LMG S-19264T (=DSM 44701T), isolated from a smear-ripened cheese.</title>
        <authorList>
            <consortium name="US DOE Joint Genome Institute (JGI-PGF)"/>
            <person name="Walter F."/>
            <person name="Albersmeier A."/>
            <person name="Kalinowski J."/>
            <person name="Ruckert C."/>
        </authorList>
    </citation>
    <scope>NUCLEOTIDE SEQUENCE</scope>
    <source>
        <strain evidence="2">CGMCC 4.7110</strain>
    </source>
</reference>
<dbReference type="Proteomes" id="UP000653411">
    <property type="component" value="Unassembled WGS sequence"/>
</dbReference>
<keyword evidence="1" id="KW-0812">Transmembrane</keyword>
<keyword evidence="1" id="KW-0472">Membrane</keyword>
<protein>
    <submittedName>
        <fullName evidence="2">Uncharacterized protein</fullName>
    </submittedName>
</protein>
<keyword evidence="1" id="KW-1133">Transmembrane helix</keyword>
<organism evidence="2 3">
    <name type="scientific">Streptomyces fuscichromogenes</name>
    <dbReference type="NCBI Taxonomy" id="1324013"/>
    <lineage>
        <taxon>Bacteria</taxon>
        <taxon>Bacillati</taxon>
        <taxon>Actinomycetota</taxon>
        <taxon>Actinomycetes</taxon>
        <taxon>Kitasatosporales</taxon>
        <taxon>Streptomycetaceae</taxon>
        <taxon>Streptomyces</taxon>
    </lineage>
</organism>
<comment type="caution">
    <text evidence="2">The sequence shown here is derived from an EMBL/GenBank/DDBJ whole genome shotgun (WGS) entry which is preliminary data.</text>
</comment>
<sequence length="235" mass="23740">MLVAASVQDSSASAARGVATMALLVVGLGVMVAGFIIGEDSADGDRAWLVWLWCGFSLIGAATALVSLVVAFWYAVVCAGGALLLAALRGLFLLWELAAEVAEDSPLPYGFSGVGVGAVCLAGAVVGAVTGHPWPALFALAAGVTLIGLAALFLVEKGCSELTRGQATAVFTVGLPVTLLGGLALLVLGPLVALTTSGDVFHRVLYGGVIAAFGGHGLWASGELSTLHDRYRETS</sequence>
<dbReference type="EMBL" id="BMML01000006">
    <property type="protein sequence ID" value="GGN06991.1"/>
    <property type="molecule type" value="Genomic_DNA"/>
</dbReference>
<feature type="transmembrane region" description="Helical" evidence="1">
    <location>
        <begin position="72"/>
        <end position="95"/>
    </location>
</feature>